<evidence type="ECO:0008006" key="4">
    <source>
        <dbReference type="Google" id="ProtNLM"/>
    </source>
</evidence>
<gene>
    <name evidence="2" type="ORF">GPZ80_20250</name>
</gene>
<evidence type="ECO:0000256" key="1">
    <source>
        <dbReference type="SAM" id="Phobius"/>
    </source>
</evidence>
<keyword evidence="1" id="KW-0472">Membrane</keyword>
<dbReference type="EMBL" id="JABVED010000011">
    <property type="protein sequence ID" value="MBC6449500.1"/>
    <property type="molecule type" value="Genomic_DNA"/>
</dbReference>
<organism evidence="2 3">
    <name type="scientific">Actinokineospora xionganensis</name>
    <dbReference type="NCBI Taxonomy" id="2684470"/>
    <lineage>
        <taxon>Bacteria</taxon>
        <taxon>Bacillati</taxon>
        <taxon>Actinomycetota</taxon>
        <taxon>Actinomycetes</taxon>
        <taxon>Pseudonocardiales</taxon>
        <taxon>Pseudonocardiaceae</taxon>
        <taxon>Actinokineospora</taxon>
    </lineage>
</organism>
<dbReference type="RefSeq" id="WP_187222312.1">
    <property type="nucleotide sequence ID" value="NZ_JABVED010000011.1"/>
</dbReference>
<reference evidence="2 3" key="1">
    <citation type="submission" date="2020-06" db="EMBL/GenBank/DDBJ databases">
        <title>Actinokineospora xiongansis sp. nov., isolated from soil of Baiyangdian.</title>
        <authorList>
            <person name="Zhang X."/>
        </authorList>
    </citation>
    <scope>NUCLEOTIDE SEQUENCE [LARGE SCALE GENOMIC DNA]</scope>
    <source>
        <strain evidence="2 3">HBU206404</strain>
    </source>
</reference>
<keyword evidence="1" id="KW-1133">Transmembrane helix</keyword>
<comment type="caution">
    <text evidence="2">The sequence shown here is derived from an EMBL/GenBank/DDBJ whole genome shotgun (WGS) entry which is preliminary data.</text>
</comment>
<name>A0ABR7L9W1_9PSEU</name>
<feature type="transmembrane region" description="Helical" evidence="1">
    <location>
        <begin position="12"/>
        <end position="38"/>
    </location>
</feature>
<keyword evidence="3" id="KW-1185">Reference proteome</keyword>
<proteinExistence type="predicted"/>
<keyword evidence="1" id="KW-0812">Transmembrane</keyword>
<evidence type="ECO:0000313" key="2">
    <source>
        <dbReference type="EMBL" id="MBC6449500.1"/>
    </source>
</evidence>
<sequence length="60" mass="6119">MNTTQLGLVSGLLLGLAATQGFGAFMITLVLGFVGLVVGRVLDGELDLSQVLSGAKGKDR</sequence>
<evidence type="ECO:0000313" key="3">
    <source>
        <dbReference type="Proteomes" id="UP000734823"/>
    </source>
</evidence>
<protein>
    <recommendedName>
        <fullName evidence="4">Small integral membrane protein DUF2273</fullName>
    </recommendedName>
</protein>
<accession>A0ABR7L9W1</accession>
<dbReference type="Proteomes" id="UP000734823">
    <property type="component" value="Unassembled WGS sequence"/>
</dbReference>